<sequence>MNNPIHILVAEDDNDISRLLCSIIKKSGYIPQPAYSGTETLLYLEQRRWSMLLLDLMLPQPISK</sequence>
<reference evidence="3 4" key="1">
    <citation type="submission" date="2021-03" db="EMBL/GenBank/DDBJ databases">
        <title>Antimicrobial resistance genes in bacteria isolated from Japanese honey, and their potential for conferring macrolide and lincosamide resistance in the American foulbrood pathogen Paenibacillus larvae.</title>
        <authorList>
            <person name="Okamoto M."/>
            <person name="Kumagai M."/>
            <person name="Kanamori H."/>
            <person name="Takamatsu D."/>
        </authorList>
    </citation>
    <scope>NUCLEOTIDE SEQUENCE [LARGE SCALE GENOMIC DNA]</scope>
    <source>
        <strain evidence="3 4">J21TS3</strain>
    </source>
</reference>
<accession>A0ABQ4LS51</accession>
<dbReference type="SUPFAM" id="SSF52172">
    <property type="entry name" value="CheY-like"/>
    <property type="match status" value="1"/>
</dbReference>
<dbReference type="InterPro" id="IPR011006">
    <property type="entry name" value="CheY-like_superfamily"/>
</dbReference>
<dbReference type="InterPro" id="IPR001789">
    <property type="entry name" value="Sig_transdc_resp-reg_receiver"/>
</dbReference>
<organism evidence="3 4">
    <name type="scientific">Paenibacillus cookii</name>
    <dbReference type="NCBI Taxonomy" id="157839"/>
    <lineage>
        <taxon>Bacteria</taxon>
        <taxon>Bacillati</taxon>
        <taxon>Bacillota</taxon>
        <taxon>Bacilli</taxon>
        <taxon>Bacillales</taxon>
        <taxon>Paenibacillaceae</taxon>
        <taxon>Paenibacillus</taxon>
    </lineage>
</organism>
<keyword evidence="4" id="KW-1185">Reference proteome</keyword>
<protein>
    <recommendedName>
        <fullName evidence="2">Response regulatory domain-containing protein</fullName>
    </recommendedName>
</protein>
<dbReference type="EMBL" id="BORW01000002">
    <property type="protein sequence ID" value="GIO66094.1"/>
    <property type="molecule type" value="Genomic_DNA"/>
</dbReference>
<proteinExistence type="predicted"/>
<evidence type="ECO:0000256" key="1">
    <source>
        <dbReference type="PROSITE-ProRule" id="PRU00169"/>
    </source>
</evidence>
<keyword evidence="1" id="KW-0597">Phosphoprotein</keyword>
<evidence type="ECO:0000259" key="2">
    <source>
        <dbReference type="PROSITE" id="PS50110"/>
    </source>
</evidence>
<feature type="modified residue" description="4-aspartylphosphate" evidence="1">
    <location>
        <position position="55"/>
    </location>
</feature>
<name>A0ABQ4LS51_9BACL</name>
<dbReference type="Proteomes" id="UP000680638">
    <property type="component" value="Unassembled WGS sequence"/>
</dbReference>
<feature type="domain" description="Response regulatory" evidence="2">
    <location>
        <begin position="6"/>
        <end position="64"/>
    </location>
</feature>
<dbReference type="PROSITE" id="PS50110">
    <property type="entry name" value="RESPONSE_REGULATORY"/>
    <property type="match status" value="1"/>
</dbReference>
<evidence type="ECO:0000313" key="3">
    <source>
        <dbReference type="EMBL" id="GIO66094.1"/>
    </source>
</evidence>
<gene>
    <name evidence="3" type="ORF">J21TS3_09150</name>
</gene>
<evidence type="ECO:0000313" key="4">
    <source>
        <dbReference type="Proteomes" id="UP000680638"/>
    </source>
</evidence>
<dbReference type="Gene3D" id="3.40.50.2300">
    <property type="match status" value="1"/>
</dbReference>
<comment type="caution">
    <text evidence="3">The sequence shown here is derived from an EMBL/GenBank/DDBJ whole genome shotgun (WGS) entry which is preliminary data.</text>
</comment>